<sequence length="433" mass="49445">MSNLIRSLNIVSQGLSNKITWTKKENVSASFTCKIWKHLPGPNNLFDISSGLVTVYSPAQPPNNPSYIPIDAGTYTDYDISQNFNYRYELEFTQLSPTETYKTSGYCITFSGLIDGGSVNYLYPTNKFKLNWNDTYIVNNKDASSNYTYDIFVLAEPKPSSWPNDIIQFSKSINITDPSYNIIRNITTDTTGQTRDFVINTKYTFYVSPSYSSSPDGNIFFNRSYSIDRKPNILGSFSLFPPGITNLSIISPYNNNKISFSWKNITNPIPSNYNITLKKNNIVVYGFPITTTENNFILDNTNFIYSPDSYTIQVSVNYYGLETEKTSLNFTIPVTPISLTIQPLNNLGQITNDYKNISSIQLNWTSFSYTNIYYKITVKIVNKDGVSEPDLCFYTTNTNYTFPINSNTQMEFKFSVSYDFGDINNYNNDTWIY</sequence>
<protein>
    <submittedName>
        <fullName evidence="1">Uncharacterized protein</fullName>
    </submittedName>
</protein>
<dbReference type="AlphaFoldDB" id="A0A6C0KB96"/>
<reference evidence="1" key="1">
    <citation type="journal article" date="2020" name="Nature">
        <title>Giant virus diversity and host interactions through global metagenomics.</title>
        <authorList>
            <person name="Schulz F."/>
            <person name="Roux S."/>
            <person name="Paez-Espino D."/>
            <person name="Jungbluth S."/>
            <person name="Walsh D.A."/>
            <person name="Denef V.J."/>
            <person name="McMahon K.D."/>
            <person name="Konstantinidis K.T."/>
            <person name="Eloe-Fadrosh E.A."/>
            <person name="Kyrpides N.C."/>
            <person name="Woyke T."/>
        </authorList>
    </citation>
    <scope>NUCLEOTIDE SEQUENCE</scope>
    <source>
        <strain evidence="1">GVMAG-S-1102244-55</strain>
    </source>
</reference>
<accession>A0A6C0KB96</accession>
<evidence type="ECO:0000313" key="1">
    <source>
        <dbReference type="EMBL" id="QHU14949.1"/>
    </source>
</evidence>
<organism evidence="1">
    <name type="scientific">viral metagenome</name>
    <dbReference type="NCBI Taxonomy" id="1070528"/>
    <lineage>
        <taxon>unclassified sequences</taxon>
        <taxon>metagenomes</taxon>
        <taxon>organismal metagenomes</taxon>
    </lineage>
</organism>
<name>A0A6C0KB96_9ZZZZ</name>
<dbReference type="EMBL" id="MN740847">
    <property type="protein sequence ID" value="QHU14949.1"/>
    <property type="molecule type" value="Genomic_DNA"/>
</dbReference>
<proteinExistence type="predicted"/>